<reference evidence="2" key="1">
    <citation type="submission" date="2016-10" db="EMBL/GenBank/DDBJ databases">
        <authorList>
            <person name="de Groot N.N."/>
        </authorList>
    </citation>
    <scope>NUCLEOTIDE SEQUENCE</scope>
</reference>
<gene>
    <name evidence="2" type="ORF">MNB_SM-5-1023</name>
</gene>
<keyword evidence="1" id="KW-0812">Transmembrane</keyword>
<dbReference type="SUPFAM" id="SSF74653">
    <property type="entry name" value="TolA/TonB C-terminal domain"/>
    <property type="match status" value="1"/>
</dbReference>
<evidence type="ECO:0000313" key="2">
    <source>
        <dbReference type="EMBL" id="SFV66075.1"/>
    </source>
</evidence>
<sequence length="241" mass="27638">MDNQRYFYLSGIISLSLFLFFLFLFIIMIFQVKDIKSYGFKKKSYISVSLVPKMKKKSLNQVNPSVKKIKTTSVASHSLTSHSKAIDVNNLFSDVWTQKIRHKVKKRKVNAKRISEIQKQIQLKKSNQPKAIIKKFKLLEKSEKVEATSSANEVNEYLAKIQAIVYEHFHVPPNTEGNSVKTVIEIDPFGKMIDFRVLDYSASPALNSEVDQIKERLKNVVFPINPTGKSIRTTVILISKE</sequence>
<keyword evidence="1" id="KW-0472">Membrane</keyword>
<name>A0A1W1CK25_9ZZZZ</name>
<dbReference type="Pfam" id="PF13103">
    <property type="entry name" value="TonB_2"/>
    <property type="match status" value="1"/>
</dbReference>
<protein>
    <submittedName>
        <fullName evidence="2">TonB-like putative TolA function</fullName>
    </submittedName>
</protein>
<evidence type="ECO:0000256" key="1">
    <source>
        <dbReference type="SAM" id="Phobius"/>
    </source>
</evidence>
<dbReference type="Gene3D" id="3.30.1150.10">
    <property type="match status" value="1"/>
</dbReference>
<accession>A0A1W1CK25</accession>
<proteinExistence type="predicted"/>
<organism evidence="2">
    <name type="scientific">hydrothermal vent metagenome</name>
    <dbReference type="NCBI Taxonomy" id="652676"/>
    <lineage>
        <taxon>unclassified sequences</taxon>
        <taxon>metagenomes</taxon>
        <taxon>ecological metagenomes</taxon>
    </lineage>
</organism>
<dbReference type="EMBL" id="FPHH01000091">
    <property type="protein sequence ID" value="SFV66075.1"/>
    <property type="molecule type" value="Genomic_DNA"/>
</dbReference>
<dbReference type="AlphaFoldDB" id="A0A1W1CK25"/>
<feature type="transmembrane region" description="Helical" evidence="1">
    <location>
        <begin position="6"/>
        <end position="32"/>
    </location>
</feature>
<keyword evidence="1" id="KW-1133">Transmembrane helix</keyword>